<sequence length="159" mass="17327">MKLADEKLAASHGMQGSERHKALMKAKSSGILPGLLGRLGDLGGIDKKYDAAISTTTAALDSYVVETTDDGHAAIDFLVKNNFGRTNFITIDKTSEYKGNMDPPPGKKLVTSNLTFVIDLQKLNVIEYIFKSSVIVLLFDCLISLRFLTPVYVKSSTQP</sequence>
<dbReference type="GO" id="GO:0007076">
    <property type="term" value="P:mitotic chromosome condensation"/>
    <property type="evidence" value="ECO:0007669"/>
    <property type="project" value="TreeGrafter"/>
</dbReference>
<dbReference type="SMART" id="SM00968">
    <property type="entry name" value="SMC_hinge"/>
    <property type="match status" value="1"/>
</dbReference>
<dbReference type="Gene3D" id="1.20.1060.20">
    <property type="match status" value="1"/>
</dbReference>
<evidence type="ECO:0000256" key="2">
    <source>
        <dbReference type="ARBA" id="ARBA00022840"/>
    </source>
</evidence>
<organism evidence="5 6">
    <name type="scientific">Heterorhabditis bacteriophora</name>
    <name type="common">Entomopathogenic nematode worm</name>
    <dbReference type="NCBI Taxonomy" id="37862"/>
    <lineage>
        <taxon>Eukaryota</taxon>
        <taxon>Metazoa</taxon>
        <taxon>Ecdysozoa</taxon>
        <taxon>Nematoda</taxon>
        <taxon>Chromadorea</taxon>
        <taxon>Rhabditida</taxon>
        <taxon>Rhabditina</taxon>
        <taxon>Rhabditomorpha</taxon>
        <taxon>Strongyloidea</taxon>
        <taxon>Heterorhabditidae</taxon>
        <taxon>Heterorhabditis</taxon>
    </lineage>
</organism>
<evidence type="ECO:0000313" key="6">
    <source>
        <dbReference type="WBParaSite" id="Hba_13165"/>
    </source>
</evidence>
<keyword evidence="5" id="KW-1185">Reference proteome</keyword>
<dbReference type="AlphaFoldDB" id="A0A1I7X700"/>
<reference evidence="6" key="1">
    <citation type="submission" date="2016-11" db="UniProtKB">
        <authorList>
            <consortium name="WormBaseParasite"/>
        </authorList>
    </citation>
    <scope>IDENTIFICATION</scope>
</reference>
<evidence type="ECO:0000259" key="4">
    <source>
        <dbReference type="SMART" id="SM00968"/>
    </source>
</evidence>
<evidence type="ECO:0000313" key="5">
    <source>
        <dbReference type="Proteomes" id="UP000095283"/>
    </source>
</evidence>
<proteinExistence type="predicted"/>
<dbReference type="Proteomes" id="UP000095283">
    <property type="component" value="Unplaced"/>
</dbReference>
<keyword evidence="3" id="KW-0539">Nucleus</keyword>
<name>A0A1I7X700_HETBA</name>
<evidence type="ECO:0000256" key="3">
    <source>
        <dbReference type="ARBA" id="ARBA00023242"/>
    </source>
</evidence>
<dbReference type="WBParaSite" id="Hba_13165">
    <property type="protein sequence ID" value="Hba_13165"/>
    <property type="gene ID" value="Hba_13165"/>
</dbReference>
<keyword evidence="2" id="KW-0067">ATP-binding</keyword>
<dbReference type="PANTHER" id="PTHR18937">
    <property type="entry name" value="STRUCTURAL MAINTENANCE OF CHROMOSOMES SMC FAMILY MEMBER"/>
    <property type="match status" value="1"/>
</dbReference>
<dbReference type="SUPFAM" id="SSF75553">
    <property type="entry name" value="Smc hinge domain"/>
    <property type="match status" value="1"/>
</dbReference>
<dbReference type="InterPro" id="IPR036277">
    <property type="entry name" value="SMC_hinge_sf"/>
</dbReference>
<dbReference type="Pfam" id="PF06470">
    <property type="entry name" value="SMC_hinge"/>
    <property type="match status" value="1"/>
</dbReference>
<dbReference type="GO" id="GO:0000796">
    <property type="term" value="C:condensin complex"/>
    <property type="evidence" value="ECO:0007669"/>
    <property type="project" value="TreeGrafter"/>
</dbReference>
<dbReference type="PANTHER" id="PTHR18937:SF172">
    <property type="entry name" value="STRUCTURAL MAINTENANCE OF CHROMOSOMES PROTEIN"/>
    <property type="match status" value="1"/>
</dbReference>
<evidence type="ECO:0000256" key="1">
    <source>
        <dbReference type="ARBA" id="ARBA00022741"/>
    </source>
</evidence>
<protein>
    <submittedName>
        <fullName evidence="6">SMC hinge domain-containing protein</fullName>
    </submittedName>
</protein>
<dbReference type="GO" id="GO:0005524">
    <property type="term" value="F:ATP binding"/>
    <property type="evidence" value="ECO:0007669"/>
    <property type="project" value="UniProtKB-KW"/>
</dbReference>
<dbReference type="InterPro" id="IPR010935">
    <property type="entry name" value="SMC_hinge"/>
</dbReference>
<feature type="domain" description="SMC hinge" evidence="4">
    <location>
        <begin position="33"/>
        <end position="145"/>
    </location>
</feature>
<accession>A0A1I7X700</accession>
<keyword evidence="1" id="KW-0547">Nucleotide-binding</keyword>